<dbReference type="RefSeq" id="WP_145639702.1">
    <property type="nucleotide sequence ID" value="NZ_VIWP01000005.1"/>
</dbReference>
<gene>
    <name evidence="1" type="ORF">FHW37_105216</name>
</gene>
<reference evidence="1 2" key="1">
    <citation type="submission" date="2019-06" db="EMBL/GenBank/DDBJ databases">
        <title>Sorghum-associated microbial communities from plants grown in Nebraska, USA.</title>
        <authorList>
            <person name="Schachtman D."/>
        </authorList>
    </citation>
    <scope>NUCLEOTIDE SEQUENCE [LARGE SCALE GENOMIC DNA]</scope>
    <source>
        <strain evidence="1 2">1225</strain>
    </source>
</reference>
<protein>
    <submittedName>
        <fullName evidence="1">Uncharacterized protein</fullName>
    </submittedName>
</protein>
<sequence length="127" mass="13351">MAKFAMQIETAHPLLFLADSTPDTAFPAEIGMSFAVASKGCVAFAVLSFVDGATLVTVTDEACTSSSPKLFSGSIAALSGIVTLMDSSLFGYLNIPVPEGPLGINIWADDAQNPDWVWVQLDAIRPV</sequence>
<evidence type="ECO:0000313" key="2">
    <source>
        <dbReference type="Proteomes" id="UP000320653"/>
    </source>
</evidence>
<dbReference type="EMBL" id="VIWP01000005">
    <property type="protein sequence ID" value="TWF52117.1"/>
    <property type="molecule type" value="Genomic_DNA"/>
</dbReference>
<name>A0A561QP40_9HYPH</name>
<dbReference type="OrthoDB" id="8449815at2"/>
<accession>A0A561QP40</accession>
<keyword evidence="2" id="KW-1185">Reference proteome</keyword>
<dbReference type="AlphaFoldDB" id="A0A561QP40"/>
<evidence type="ECO:0000313" key="1">
    <source>
        <dbReference type="EMBL" id="TWF52117.1"/>
    </source>
</evidence>
<organism evidence="1 2">
    <name type="scientific">Neorhizobium alkalisoli</name>
    <dbReference type="NCBI Taxonomy" id="528178"/>
    <lineage>
        <taxon>Bacteria</taxon>
        <taxon>Pseudomonadati</taxon>
        <taxon>Pseudomonadota</taxon>
        <taxon>Alphaproteobacteria</taxon>
        <taxon>Hyphomicrobiales</taxon>
        <taxon>Rhizobiaceae</taxon>
        <taxon>Rhizobium/Agrobacterium group</taxon>
        <taxon>Neorhizobium</taxon>
    </lineage>
</organism>
<dbReference type="Proteomes" id="UP000320653">
    <property type="component" value="Unassembled WGS sequence"/>
</dbReference>
<proteinExistence type="predicted"/>
<comment type="caution">
    <text evidence="1">The sequence shown here is derived from an EMBL/GenBank/DDBJ whole genome shotgun (WGS) entry which is preliminary data.</text>
</comment>